<dbReference type="Proteomes" id="UP000828390">
    <property type="component" value="Unassembled WGS sequence"/>
</dbReference>
<reference evidence="1" key="1">
    <citation type="journal article" date="2019" name="bioRxiv">
        <title>The Genome of the Zebra Mussel, Dreissena polymorpha: A Resource for Invasive Species Research.</title>
        <authorList>
            <person name="McCartney M.A."/>
            <person name="Auch B."/>
            <person name="Kono T."/>
            <person name="Mallez S."/>
            <person name="Zhang Y."/>
            <person name="Obille A."/>
            <person name="Becker A."/>
            <person name="Abrahante J.E."/>
            <person name="Garbe J."/>
            <person name="Badalamenti J.P."/>
            <person name="Herman A."/>
            <person name="Mangelson H."/>
            <person name="Liachko I."/>
            <person name="Sullivan S."/>
            <person name="Sone E.D."/>
            <person name="Koren S."/>
            <person name="Silverstein K.A.T."/>
            <person name="Beckman K.B."/>
            <person name="Gohl D.M."/>
        </authorList>
    </citation>
    <scope>NUCLEOTIDE SEQUENCE</scope>
    <source>
        <strain evidence="1">Duluth1</strain>
        <tissue evidence="1">Whole animal</tissue>
    </source>
</reference>
<name>A0A9D4E2P4_DREPO</name>
<dbReference type="AlphaFoldDB" id="A0A9D4E2P4"/>
<organism evidence="1 2">
    <name type="scientific">Dreissena polymorpha</name>
    <name type="common">Zebra mussel</name>
    <name type="synonym">Mytilus polymorpha</name>
    <dbReference type="NCBI Taxonomy" id="45954"/>
    <lineage>
        <taxon>Eukaryota</taxon>
        <taxon>Metazoa</taxon>
        <taxon>Spiralia</taxon>
        <taxon>Lophotrochozoa</taxon>
        <taxon>Mollusca</taxon>
        <taxon>Bivalvia</taxon>
        <taxon>Autobranchia</taxon>
        <taxon>Heteroconchia</taxon>
        <taxon>Euheterodonta</taxon>
        <taxon>Imparidentia</taxon>
        <taxon>Neoheterodontei</taxon>
        <taxon>Myida</taxon>
        <taxon>Dreissenoidea</taxon>
        <taxon>Dreissenidae</taxon>
        <taxon>Dreissena</taxon>
    </lineage>
</organism>
<proteinExistence type="predicted"/>
<reference evidence="1" key="2">
    <citation type="submission" date="2020-11" db="EMBL/GenBank/DDBJ databases">
        <authorList>
            <person name="McCartney M.A."/>
            <person name="Auch B."/>
            <person name="Kono T."/>
            <person name="Mallez S."/>
            <person name="Becker A."/>
            <person name="Gohl D.M."/>
            <person name="Silverstein K.A.T."/>
            <person name="Koren S."/>
            <person name="Bechman K.B."/>
            <person name="Herman A."/>
            <person name="Abrahante J.E."/>
            <person name="Garbe J."/>
        </authorList>
    </citation>
    <scope>NUCLEOTIDE SEQUENCE</scope>
    <source>
        <strain evidence="1">Duluth1</strain>
        <tissue evidence="1">Whole animal</tissue>
    </source>
</reference>
<comment type="caution">
    <text evidence="1">The sequence shown here is derived from an EMBL/GenBank/DDBJ whole genome shotgun (WGS) entry which is preliminary data.</text>
</comment>
<accession>A0A9D4E2P4</accession>
<evidence type="ECO:0000313" key="1">
    <source>
        <dbReference type="EMBL" id="KAH3772689.1"/>
    </source>
</evidence>
<protein>
    <submittedName>
        <fullName evidence="1">Uncharacterized protein</fullName>
    </submittedName>
</protein>
<dbReference type="EMBL" id="JAIWYP010000009">
    <property type="protein sequence ID" value="KAH3772689.1"/>
    <property type="molecule type" value="Genomic_DNA"/>
</dbReference>
<sequence>MRTDVVNFTRIFEELKSLVDTLQYIINKSTYLLFIAITKCLVKIKHSENILQETSVKIPDKITFQANLYIEKCLTQLSSLEKFIEGDSEAKSTWSVHGWRMFSQ</sequence>
<gene>
    <name evidence="1" type="ORF">DPMN_174032</name>
</gene>
<keyword evidence="2" id="KW-1185">Reference proteome</keyword>
<evidence type="ECO:0000313" key="2">
    <source>
        <dbReference type="Proteomes" id="UP000828390"/>
    </source>
</evidence>